<dbReference type="Proteomes" id="UP000250181">
    <property type="component" value="Chromosome"/>
</dbReference>
<dbReference type="EMBL" id="CP017666">
    <property type="protein sequence ID" value="AWX95087.1"/>
    <property type="molecule type" value="Genomic_DNA"/>
</dbReference>
<proteinExistence type="predicted"/>
<reference evidence="1 2" key="1">
    <citation type="submission" date="2016-10" db="EMBL/GenBank/DDBJ databases">
        <authorList>
            <person name="Zou G."/>
            <person name="Zhou R."/>
        </authorList>
    </citation>
    <scope>NUCLEOTIDE SEQUENCE [LARGE SCALE GENOMIC DNA]</scope>
    <source>
        <strain evidence="1 2">0061</strain>
    </source>
</reference>
<protein>
    <submittedName>
        <fullName evidence="1">Uncharacterized protein</fullName>
    </submittedName>
</protein>
<gene>
    <name evidence="1" type="ORF">BKM66_02660</name>
</gene>
<name>A0AAD0KVM0_STRSU</name>
<sequence length="64" mass="7094">MENPIVSTFLRCAVGFFLCFGANKGQKHFASKEGEVLYSMKIKSSPGNEAEDRTLLLSYFKVTG</sequence>
<evidence type="ECO:0000313" key="2">
    <source>
        <dbReference type="Proteomes" id="UP000250181"/>
    </source>
</evidence>
<accession>A0AAD0KVM0</accession>
<dbReference type="AlphaFoldDB" id="A0AAD0KVM0"/>
<evidence type="ECO:0000313" key="1">
    <source>
        <dbReference type="EMBL" id="AWX95087.1"/>
    </source>
</evidence>
<organism evidence="1 2">
    <name type="scientific">Streptococcus suis</name>
    <dbReference type="NCBI Taxonomy" id="1307"/>
    <lineage>
        <taxon>Bacteria</taxon>
        <taxon>Bacillati</taxon>
        <taxon>Bacillota</taxon>
        <taxon>Bacilli</taxon>
        <taxon>Lactobacillales</taxon>
        <taxon>Streptococcaceae</taxon>
        <taxon>Streptococcus</taxon>
    </lineage>
</organism>